<accession>A0A8H6G228</accession>
<reference evidence="2 3" key="1">
    <citation type="journal article" date="2020" name="Genomics">
        <title>Complete, high-quality genomes from long-read metagenomic sequencing of two wolf lichen thalli reveals enigmatic genome architecture.</title>
        <authorList>
            <person name="McKenzie S.K."/>
            <person name="Walston R.F."/>
            <person name="Allen J.L."/>
        </authorList>
    </citation>
    <scope>NUCLEOTIDE SEQUENCE [LARGE SCALE GENOMIC DNA]</scope>
    <source>
        <strain evidence="2">WasteWater2</strain>
    </source>
</reference>
<proteinExistence type="predicted"/>
<protein>
    <submittedName>
        <fullName evidence="2">Uncharacterized protein</fullName>
    </submittedName>
</protein>
<keyword evidence="3" id="KW-1185">Reference proteome</keyword>
<dbReference type="AlphaFoldDB" id="A0A8H6G228"/>
<organism evidence="2 3">
    <name type="scientific">Letharia columbiana</name>
    <dbReference type="NCBI Taxonomy" id="112416"/>
    <lineage>
        <taxon>Eukaryota</taxon>
        <taxon>Fungi</taxon>
        <taxon>Dikarya</taxon>
        <taxon>Ascomycota</taxon>
        <taxon>Pezizomycotina</taxon>
        <taxon>Lecanoromycetes</taxon>
        <taxon>OSLEUM clade</taxon>
        <taxon>Lecanoromycetidae</taxon>
        <taxon>Lecanorales</taxon>
        <taxon>Lecanorineae</taxon>
        <taxon>Parmeliaceae</taxon>
        <taxon>Letharia</taxon>
    </lineage>
</organism>
<feature type="region of interest" description="Disordered" evidence="1">
    <location>
        <begin position="45"/>
        <end position="172"/>
    </location>
</feature>
<dbReference type="RefSeq" id="XP_037168199.1">
    <property type="nucleotide sequence ID" value="XM_037304706.1"/>
</dbReference>
<evidence type="ECO:0000313" key="2">
    <source>
        <dbReference type="EMBL" id="KAF6238903.1"/>
    </source>
</evidence>
<sequence length="172" mass="19118">MPSSPMASLTPRTPLTLSPSHSQIYTLAPDLCPTLHESEMKIAKKDIQPENSNTYHSYSTSPAYASSENLNERLNIHLPNPLPQNPSPRARLNLGQSKRKTRRETEPRALAPRITTPFREAYFSLPAKTPSSSDADPEESTSPPPARYAIQPPHRRSNNRNSAVRHIPIPAP</sequence>
<feature type="compositionally biased region" description="Polar residues" evidence="1">
    <location>
        <begin position="49"/>
        <end position="69"/>
    </location>
</feature>
<comment type="caution">
    <text evidence="2">The sequence shown here is derived from an EMBL/GenBank/DDBJ whole genome shotgun (WGS) entry which is preliminary data.</text>
</comment>
<dbReference type="Proteomes" id="UP000578531">
    <property type="component" value="Unassembled WGS sequence"/>
</dbReference>
<evidence type="ECO:0000256" key="1">
    <source>
        <dbReference type="SAM" id="MobiDB-lite"/>
    </source>
</evidence>
<gene>
    <name evidence="2" type="ORF">HO173_002775</name>
</gene>
<evidence type="ECO:0000313" key="3">
    <source>
        <dbReference type="Proteomes" id="UP000578531"/>
    </source>
</evidence>
<name>A0A8H6G228_9LECA</name>
<dbReference type="EMBL" id="JACCJC010000007">
    <property type="protein sequence ID" value="KAF6238903.1"/>
    <property type="molecule type" value="Genomic_DNA"/>
</dbReference>
<dbReference type="GeneID" id="59284446"/>